<organism evidence="1 2">
    <name type="scientific">Panagrolaimus sp. ES5</name>
    <dbReference type="NCBI Taxonomy" id="591445"/>
    <lineage>
        <taxon>Eukaryota</taxon>
        <taxon>Metazoa</taxon>
        <taxon>Ecdysozoa</taxon>
        <taxon>Nematoda</taxon>
        <taxon>Chromadorea</taxon>
        <taxon>Rhabditida</taxon>
        <taxon>Tylenchina</taxon>
        <taxon>Panagrolaimomorpha</taxon>
        <taxon>Panagrolaimoidea</taxon>
        <taxon>Panagrolaimidae</taxon>
        <taxon>Panagrolaimus</taxon>
    </lineage>
</organism>
<evidence type="ECO:0000313" key="1">
    <source>
        <dbReference type="Proteomes" id="UP000887579"/>
    </source>
</evidence>
<protein>
    <submittedName>
        <fullName evidence="2">Uncharacterized protein</fullName>
    </submittedName>
</protein>
<reference evidence="2" key="1">
    <citation type="submission" date="2022-11" db="UniProtKB">
        <authorList>
            <consortium name="WormBaseParasite"/>
        </authorList>
    </citation>
    <scope>IDENTIFICATION</scope>
</reference>
<dbReference type="Proteomes" id="UP000887579">
    <property type="component" value="Unplaced"/>
</dbReference>
<proteinExistence type="predicted"/>
<dbReference type="WBParaSite" id="ES5_v2.g21989.t1">
    <property type="protein sequence ID" value="ES5_v2.g21989.t1"/>
    <property type="gene ID" value="ES5_v2.g21989"/>
</dbReference>
<accession>A0AC34FWY6</accession>
<name>A0AC34FWY6_9BILA</name>
<evidence type="ECO:0000313" key="2">
    <source>
        <dbReference type="WBParaSite" id="ES5_v2.g21989.t1"/>
    </source>
</evidence>
<sequence length="508" mass="58518">MSQTLYGYFHATKDCTMLSTVDSATNEFFGRIEFGSGKELLDAIDILPKNSSIQYFIVNLFQLRNHEFSCNMAFCKAVKEKLNTINAQHRFISYTQIVQSSALIAANVSPKIDDIILMVLIHDQKYIVHEMKYTKTGFKKHTSRIIEANNENETSQITKSKILSSCNPSKIIGYSTCSTTSFKKLKNIFKSTNFVVVNNDQLRRTEAQCVCEMVKWMKNKRFTKFYIHPTIFQPYFLVGLVGNVREEIFTIDCGEELPLERSAIVSKPFQFCSIVCCDLTEPKPFDYGNIQGSSHRYNVKFKIDSEYFPNFEVTSVSVHGVKHLTHLLDYKMKEKIPVIGFFDTSSVICVSKENKNYKFLDEWNGVHGNELFINFDKEKHQFGSNTVTPFHTEMSHVVYDLIKIMSMSAEKIIADEKWKFIFTKNAENPVLIEFDNFDGTKKAASPAFLMAMLLKEHLKVIKTAIGKKPKKVAFCLIYDFTKDERKRVEEQLQESCKFIQIDCSFVNV</sequence>